<dbReference type="EMBL" id="JAFIRR010000152">
    <property type="protein sequence ID" value="MCO6418801.1"/>
    <property type="molecule type" value="Genomic_DNA"/>
</dbReference>
<feature type="domain" description="SnoaL-like" evidence="1">
    <location>
        <begin position="9"/>
        <end position="107"/>
    </location>
</feature>
<dbReference type="Gene3D" id="3.10.450.50">
    <property type="match status" value="1"/>
</dbReference>
<dbReference type="SUPFAM" id="SSF54427">
    <property type="entry name" value="NTF2-like"/>
    <property type="match status" value="1"/>
</dbReference>
<evidence type="ECO:0000313" key="3">
    <source>
        <dbReference type="Proteomes" id="UP001523392"/>
    </source>
</evidence>
<dbReference type="RefSeq" id="WP_252955429.1">
    <property type="nucleotide sequence ID" value="NZ_JAFIRR010000152.1"/>
</dbReference>
<proteinExistence type="predicted"/>
<name>A0ABT1DA66_9PROT</name>
<dbReference type="InterPro" id="IPR037401">
    <property type="entry name" value="SnoaL-like"/>
</dbReference>
<gene>
    <name evidence="2" type="ORF">JYK14_21950</name>
</gene>
<sequence length="121" mass="12719">MSTHDALIDRYIACWNEADPVRRRALIAETFAEGATYLDPLHAAEGQDGIAALIEGAQLQFPGLAFSRRGGADAHHDRLRFAWALGPAGGEALAGGTDIGLLAADGRFASVLGFIDFAPKG</sequence>
<dbReference type="Proteomes" id="UP001523392">
    <property type="component" value="Unassembled WGS sequence"/>
</dbReference>
<reference evidence="2 3" key="1">
    <citation type="submission" date="2021-12" db="EMBL/GenBank/DDBJ databases">
        <title>Siccirubricoccus leaddurans sp. nov., a high concentration Zn2+ tolerance bacterium.</title>
        <authorList>
            <person name="Cao Y."/>
        </authorList>
    </citation>
    <scope>NUCLEOTIDE SEQUENCE [LARGE SCALE GENOMIC DNA]</scope>
    <source>
        <strain evidence="2 3">KC 17139</strain>
    </source>
</reference>
<keyword evidence="3" id="KW-1185">Reference proteome</keyword>
<evidence type="ECO:0000259" key="1">
    <source>
        <dbReference type="Pfam" id="PF12680"/>
    </source>
</evidence>
<protein>
    <submittedName>
        <fullName evidence="2">Nuclear transport factor 2 family protein</fullName>
    </submittedName>
</protein>
<organism evidence="2 3">
    <name type="scientific">Siccirubricoccus soli</name>
    <dbReference type="NCBI Taxonomy" id="2899147"/>
    <lineage>
        <taxon>Bacteria</taxon>
        <taxon>Pseudomonadati</taxon>
        <taxon>Pseudomonadota</taxon>
        <taxon>Alphaproteobacteria</taxon>
        <taxon>Acetobacterales</taxon>
        <taxon>Roseomonadaceae</taxon>
        <taxon>Siccirubricoccus</taxon>
    </lineage>
</organism>
<dbReference type="InterPro" id="IPR032710">
    <property type="entry name" value="NTF2-like_dom_sf"/>
</dbReference>
<accession>A0ABT1DA66</accession>
<evidence type="ECO:0000313" key="2">
    <source>
        <dbReference type="EMBL" id="MCO6418801.1"/>
    </source>
</evidence>
<comment type="caution">
    <text evidence="2">The sequence shown here is derived from an EMBL/GenBank/DDBJ whole genome shotgun (WGS) entry which is preliminary data.</text>
</comment>
<dbReference type="Pfam" id="PF12680">
    <property type="entry name" value="SnoaL_2"/>
    <property type="match status" value="1"/>
</dbReference>